<feature type="transmembrane region" description="Helical" evidence="5">
    <location>
        <begin position="27"/>
        <end position="47"/>
    </location>
</feature>
<dbReference type="Pfam" id="PF07730">
    <property type="entry name" value="HisKA_3"/>
    <property type="match status" value="1"/>
</dbReference>
<keyword evidence="1" id="KW-0808">Transferase</keyword>
<organism evidence="8">
    <name type="scientific">uncultured Rubrobacteraceae bacterium</name>
    <dbReference type="NCBI Taxonomy" id="349277"/>
    <lineage>
        <taxon>Bacteria</taxon>
        <taxon>Bacillati</taxon>
        <taxon>Actinomycetota</taxon>
        <taxon>Rubrobacteria</taxon>
        <taxon>Rubrobacterales</taxon>
        <taxon>Rubrobacteraceae</taxon>
        <taxon>environmental samples</taxon>
    </lineage>
</organism>
<dbReference type="AlphaFoldDB" id="A0A6J4RDW6"/>
<keyword evidence="3" id="KW-0902">Two-component regulatory system</keyword>
<evidence type="ECO:0000256" key="2">
    <source>
        <dbReference type="ARBA" id="ARBA00022777"/>
    </source>
</evidence>
<evidence type="ECO:0000256" key="3">
    <source>
        <dbReference type="ARBA" id="ARBA00023012"/>
    </source>
</evidence>
<keyword evidence="5" id="KW-0812">Transmembrane</keyword>
<feature type="transmembrane region" description="Helical" evidence="5">
    <location>
        <begin position="107"/>
        <end position="132"/>
    </location>
</feature>
<evidence type="ECO:0000256" key="4">
    <source>
        <dbReference type="SAM" id="MobiDB-lite"/>
    </source>
</evidence>
<dbReference type="PANTHER" id="PTHR24421">
    <property type="entry name" value="NITRATE/NITRITE SENSOR PROTEIN NARX-RELATED"/>
    <property type="match status" value="1"/>
</dbReference>
<gene>
    <name evidence="8" type="ORF">AVDCRST_MAG58-3638</name>
</gene>
<dbReference type="EMBL" id="CADCVF010000076">
    <property type="protein sequence ID" value="CAA9467304.1"/>
    <property type="molecule type" value="Genomic_DNA"/>
</dbReference>
<accession>A0A6J4RDW6</accession>
<sequence>MLGPLFGLVFLIYPIRAVLTSDPTPVRVSLALGGAALFAGVFLWLLWMQIPLWSTCVEPSEVRKRRATIALLAVLAIALNLTLGSEWRVLFFHLNVAAGIMLLTRDAYVAIAGLAIITFGLGIVSGMAWLVLPTAAIGLWATAFVRQVAAVAELRSAREELARLAVSEERLRFARDLHDLLGHSLSLITLKSELAGRLLPAAPEKAATEVHDIEDVARQALSEVREAVAGYRRPTLEEELAGASEMLEAAGISCWIENGAGTLPNAVDAVLAWAVREGTTNVIKHSRAKHCWIVLASDNEEIFAEITDDGPGSQKDNGGASGSGLSGLAERVATFAGRVEADSLPDGGFRLRVGLSATSDAVASGGPEPGPGTGFTGEGRSR</sequence>
<dbReference type="SUPFAM" id="SSF55874">
    <property type="entry name" value="ATPase domain of HSP90 chaperone/DNA topoisomerase II/histidine kinase"/>
    <property type="match status" value="1"/>
</dbReference>
<protein>
    <submittedName>
        <fullName evidence="8">Sensor histidine kinase</fullName>
    </submittedName>
</protein>
<keyword evidence="5" id="KW-0472">Membrane</keyword>
<proteinExistence type="predicted"/>
<evidence type="ECO:0000259" key="7">
    <source>
        <dbReference type="Pfam" id="PF07730"/>
    </source>
</evidence>
<keyword evidence="2 8" id="KW-0418">Kinase</keyword>
<dbReference type="GO" id="GO:0046983">
    <property type="term" value="F:protein dimerization activity"/>
    <property type="evidence" value="ECO:0007669"/>
    <property type="project" value="InterPro"/>
</dbReference>
<feature type="transmembrane region" description="Helical" evidence="5">
    <location>
        <begin position="68"/>
        <end position="87"/>
    </location>
</feature>
<dbReference type="CDD" id="cd16917">
    <property type="entry name" value="HATPase_UhpB-NarQ-NarX-like"/>
    <property type="match status" value="1"/>
</dbReference>
<reference evidence="8" key="1">
    <citation type="submission" date="2020-02" db="EMBL/GenBank/DDBJ databases">
        <authorList>
            <person name="Meier V. D."/>
        </authorList>
    </citation>
    <scope>NUCLEOTIDE SEQUENCE</scope>
    <source>
        <strain evidence="8">AVDCRST_MAG58</strain>
    </source>
</reference>
<evidence type="ECO:0000313" key="8">
    <source>
        <dbReference type="EMBL" id="CAA9467304.1"/>
    </source>
</evidence>
<evidence type="ECO:0000256" key="1">
    <source>
        <dbReference type="ARBA" id="ARBA00022679"/>
    </source>
</evidence>
<evidence type="ECO:0000256" key="5">
    <source>
        <dbReference type="SAM" id="Phobius"/>
    </source>
</evidence>
<name>A0A6J4RDW6_9ACTN</name>
<feature type="domain" description="Histidine kinase/HSP90-like ATPase" evidence="6">
    <location>
        <begin position="273"/>
        <end position="355"/>
    </location>
</feature>
<dbReference type="InterPro" id="IPR050482">
    <property type="entry name" value="Sensor_HK_TwoCompSys"/>
</dbReference>
<dbReference type="InterPro" id="IPR011712">
    <property type="entry name" value="Sig_transdc_His_kin_sub3_dim/P"/>
</dbReference>
<evidence type="ECO:0000259" key="6">
    <source>
        <dbReference type="Pfam" id="PF02518"/>
    </source>
</evidence>
<feature type="region of interest" description="Disordered" evidence="4">
    <location>
        <begin position="359"/>
        <end position="382"/>
    </location>
</feature>
<feature type="domain" description="Signal transduction histidine kinase subgroup 3 dimerisation and phosphoacceptor" evidence="7">
    <location>
        <begin position="169"/>
        <end position="235"/>
    </location>
</feature>
<feature type="compositionally biased region" description="Gly residues" evidence="4">
    <location>
        <begin position="371"/>
        <end position="382"/>
    </location>
</feature>
<dbReference type="GO" id="GO:0000155">
    <property type="term" value="F:phosphorelay sensor kinase activity"/>
    <property type="evidence" value="ECO:0007669"/>
    <property type="project" value="InterPro"/>
</dbReference>
<dbReference type="GO" id="GO:0016020">
    <property type="term" value="C:membrane"/>
    <property type="evidence" value="ECO:0007669"/>
    <property type="project" value="InterPro"/>
</dbReference>
<dbReference type="InterPro" id="IPR036890">
    <property type="entry name" value="HATPase_C_sf"/>
</dbReference>
<dbReference type="Pfam" id="PF02518">
    <property type="entry name" value="HATPase_c"/>
    <property type="match status" value="1"/>
</dbReference>
<dbReference type="Gene3D" id="3.30.565.10">
    <property type="entry name" value="Histidine kinase-like ATPase, C-terminal domain"/>
    <property type="match status" value="1"/>
</dbReference>
<dbReference type="Gene3D" id="1.20.5.1930">
    <property type="match status" value="1"/>
</dbReference>
<dbReference type="PANTHER" id="PTHR24421:SF63">
    <property type="entry name" value="SENSOR HISTIDINE KINASE DESK"/>
    <property type="match status" value="1"/>
</dbReference>
<keyword evidence="5" id="KW-1133">Transmembrane helix</keyword>
<dbReference type="InterPro" id="IPR003594">
    <property type="entry name" value="HATPase_dom"/>
</dbReference>